<evidence type="ECO:0000313" key="3">
    <source>
        <dbReference type="Proteomes" id="UP000253772"/>
    </source>
</evidence>
<evidence type="ECO:0000256" key="1">
    <source>
        <dbReference type="SAM" id="SignalP"/>
    </source>
</evidence>
<proteinExistence type="predicted"/>
<dbReference type="EMBL" id="CP037901">
    <property type="protein sequence ID" value="QBP11901.1"/>
    <property type="molecule type" value="Genomic_DNA"/>
</dbReference>
<protein>
    <submittedName>
        <fullName evidence="2">DUF4410 domain-containing protein</fullName>
    </submittedName>
</protein>
<dbReference type="RefSeq" id="WP_017512591.1">
    <property type="nucleotide sequence ID" value="NZ_CP037901.1"/>
</dbReference>
<organism evidence="2 3">
    <name type="scientific">Cupriavidus metallidurans</name>
    <dbReference type="NCBI Taxonomy" id="119219"/>
    <lineage>
        <taxon>Bacteria</taxon>
        <taxon>Pseudomonadati</taxon>
        <taxon>Pseudomonadota</taxon>
        <taxon>Betaproteobacteria</taxon>
        <taxon>Burkholderiales</taxon>
        <taxon>Burkholderiaceae</taxon>
        <taxon>Cupriavidus</taxon>
    </lineage>
</organism>
<dbReference type="Proteomes" id="UP000253772">
    <property type="component" value="Chromosome c2"/>
</dbReference>
<accession>A0A482IUB6</accession>
<dbReference type="Pfam" id="PF14366">
    <property type="entry name" value="DUF4410"/>
    <property type="match status" value="1"/>
</dbReference>
<feature type="chain" id="PRO_5019862858" evidence="1">
    <location>
        <begin position="34"/>
        <end position="251"/>
    </location>
</feature>
<dbReference type="OrthoDB" id="111773at2"/>
<dbReference type="AlphaFoldDB" id="A0A482IUB6"/>
<reference evidence="2 3" key="1">
    <citation type="submission" date="2019-03" db="EMBL/GenBank/DDBJ databases">
        <title>Comparative insights into the high quality Complete genome sequence of highly metal resistant Cupriavidus metallidurans strain BS1 isolated from a gold-copper mine.</title>
        <authorList>
            <person name="Mazhar H.S."/>
            <person name="Rensing C."/>
        </authorList>
    </citation>
    <scope>NUCLEOTIDE SEQUENCE [LARGE SCALE GENOMIC DNA]</scope>
    <source>
        <strain evidence="2 3">BS1</strain>
    </source>
</reference>
<keyword evidence="1" id="KW-0732">Signal</keyword>
<evidence type="ECO:0000313" key="2">
    <source>
        <dbReference type="EMBL" id="QBP11901.1"/>
    </source>
</evidence>
<gene>
    <name evidence="2" type="ORF">DDF84_019060</name>
</gene>
<dbReference type="InterPro" id="IPR025522">
    <property type="entry name" value="DUF4410"/>
</dbReference>
<sequence>MQTVFQSIQRNASRLTLAAFAATSMLMAGCASATTMISDASVPATLAHVSADVIYVRGFDVNANQVRVDDNVMHRVKAMATGNAGALSQDQTALDARNAVADEIVSDLRAKGLHAERIDGPVPTDANALIVEGRFDKIDEGKSRRRMLIGLGAGKSDVSASVQVFYQPAHGTPVPVELFQTSANSGHMPGIAETAGIGAAAGALTTAAATGAGVHGATEMMRDSISAEARRVGDAVAKQVAGVVEKLSKTV</sequence>
<name>A0A482IUB6_9BURK</name>
<feature type="signal peptide" evidence="1">
    <location>
        <begin position="1"/>
        <end position="33"/>
    </location>
</feature>